<protein>
    <recommendedName>
        <fullName evidence="4">RNase H type-1 domain-containing protein</fullName>
    </recommendedName>
</protein>
<feature type="non-terminal residue" evidence="2">
    <location>
        <position position="144"/>
    </location>
</feature>
<evidence type="ECO:0000313" key="3">
    <source>
        <dbReference type="Proteomes" id="UP000593560"/>
    </source>
</evidence>
<evidence type="ECO:0000256" key="1">
    <source>
        <dbReference type="SAM" id="SignalP"/>
    </source>
</evidence>
<gene>
    <name evidence="2" type="ORF">Gohar_026681</name>
</gene>
<dbReference type="EMBL" id="JABFAD010000011">
    <property type="protein sequence ID" value="MBA0812742.1"/>
    <property type="molecule type" value="Genomic_DNA"/>
</dbReference>
<organism evidence="2 3">
    <name type="scientific">Gossypium harknessii</name>
    <dbReference type="NCBI Taxonomy" id="34285"/>
    <lineage>
        <taxon>Eukaryota</taxon>
        <taxon>Viridiplantae</taxon>
        <taxon>Streptophyta</taxon>
        <taxon>Embryophyta</taxon>
        <taxon>Tracheophyta</taxon>
        <taxon>Spermatophyta</taxon>
        <taxon>Magnoliopsida</taxon>
        <taxon>eudicotyledons</taxon>
        <taxon>Gunneridae</taxon>
        <taxon>Pentapetalae</taxon>
        <taxon>rosids</taxon>
        <taxon>malvids</taxon>
        <taxon>Malvales</taxon>
        <taxon>Malvaceae</taxon>
        <taxon>Malvoideae</taxon>
        <taxon>Gossypium</taxon>
    </lineage>
</organism>
<dbReference type="OrthoDB" id="10584792at2759"/>
<name>A0A7J9HSB9_9ROSI</name>
<feature type="signal peptide" evidence="1">
    <location>
        <begin position="1"/>
        <end position="20"/>
    </location>
</feature>
<reference evidence="2 3" key="1">
    <citation type="journal article" date="2019" name="Genome Biol. Evol.">
        <title>Insights into the evolution of the New World diploid cottons (Gossypium, subgenus Houzingenia) based on genome sequencing.</title>
        <authorList>
            <person name="Grover C.E."/>
            <person name="Arick M.A. 2nd"/>
            <person name="Thrash A."/>
            <person name="Conover J.L."/>
            <person name="Sanders W.S."/>
            <person name="Peterson D.G."/>
            <person name="Frelichowski J.E."/>
            <person name="Scheffler J.A."/>
            <person name="Scheffler B.E."/>
            <person name="Wendel J.F."/>
        </authorList>
    </citation>
    <scope>NUCLEOTIDE SEQUENCE [LARGE SCALE GENOMIC DNA]</scope>
    <source>
        <strain evidence="2">0</strain>
        <tissue evidence="2">Leaf</tissue>
    </source>
</reference>
<dbReference type="AlphaFoldDB" id="A0A7J9HSB9"/>
<comment type="caution">
    <text evidence="2">The sequence shown here is derived from an EMBL/GenBank/DDBJ whole genome shotgun (WGS) entry which is preliminary data.</text>
</comment>
<sequence>MKWRMLIMLLEIVVQREIFSFRLSHPKSRPFSLQVVLWSAEEIVKNTYSWAKQYLADCTGGSVRQVSIVATMEAEKWIRLRLDRVVKLIIGCAVVGGIVRDHNGNWIIDFLHDKVYVQTDNMEVIRAIKDSLSKSSNLAIIRRR</sequence>
<keyword evidence="3" id="KW-1185">Reference proteome</keyword>
<feature type="chain" id="PRO_5029804077" description="RNase H type-1 domain-containing protein" evidence="1">
    <location>
        <begin position="21"/>
        <end position="144"/>
    </location>
</feature>
<dbReference type="Proteomes" id="UP000593560">
    <property type="component" value="Unassembled WGS sequence"/>
</dbReference>
<evidence type="ECO:0000313" key="2">
    <source>
        <dbReference type="EMBL" id="MBA0812742.1"/>
    </source>
</evidence>
<keyword evidence="1" id="KW-0732">Signal</keyword>
<accession>A0A7J9HSB9</accession>
<evidence type="ECO:0008006" key="4">
    <source>
        <dbReference type="Google" id="ProtNLM"/>
    </source>
</evidence>
<proteinExistence type="predicted"/>